<sequence>MKNYEKLFNTSITFRPNNDKTFGDPTHAAKFERKRTPNPQLVYYSCGLKGHKSTQCTNKPHGKQFYGCKKFGQCHANCPQNSRNSASKSDSKLATPARSVNQISAQNVSQNLKHVDITLHFSINSTFLTLVHKPPSLMRKPICELVHHHCIPPK</sequence>
<protein>
    <recommendedName>
        <fullName evidence="3">CCHC-type domain-containing protein</fullName>
    </recommendedName>
</protein>
<dbReference type="GO" id="GO:0003676">
    <property type="term" value="F:nucleic acid binding"/>
    <property type="evidence" value="ECO:0007669"/>
    <property type="project" value="InterPro"/>
</dbReference>
<dbReference type="InterPro" id="IPR036875">
    <property type="entry name" value="Znf_CCHC_sf"/>
</dbReference>
<dbReference type="GO" id="GO:0008270">
    <property type="term" value="F:zinc ion binding"/>
    <property type="evidence" value="ECO:0007669"/>
    <property type="project" value="InterPro"/>
</dbReference>
<dbReference type="OrthoDB" id="3863715at2759"/>
<dbReference type="AlphaFoldDB" id="A0A4Y2LPV7"/>
<evidence type="ECO:0000313" key="1">
    <source>
        <dbReference type="EMBL" id="GBN16855.1"/>
    </source>
</evidence>
<proteinExistence type="predicted"/>
<dbReference type="Gene3D" id="4.10.60.10">
    <property type="entry name" value="Zinc finger, CCHC-type"/>
    <property type="match status" value="1"/>
</dbReference>
<evidence type="ECO:0000313" key="2">
    <source>
        <dbReference type="Proteomes" id="UP000499080"/>
    </source>
</evidence>
<comment type="caution">
    <text evidence="1">The sequence shown here is derived from an EMBL/GenBank/DDBJ whole genome shotgun (WGS) entry which is preliminary data.</text>
</comment>
<keyword evidence="2" id="KW-1185">Reference proteome</keyword>
<reference evidence="1 2" key="1">
    <citation type="journal article" date="2019" name="Sci. Rep.">
        <title>Orb-weaving spider Araneus ventricosus genome elucidates the spidroin gene catalogue.</title>
        <authorList>
            <person name="Kono N."/>
            <person name="Nakamura H."/>
            <person name="Ohtoshi R."/>
            <person name="Moran D.A.P."/>
            <person name="Shinohara A."/>
            <person name="Yoshida Y."/>
            <person name="Fujiwara M."/>
            <person name="Mori M."/>
            <person name="Tomita M."/>
            <person name="Arakawa K."/>
        </authorList>
    </citation>
    <scope>NUCLEOTIDE SEQUENCE [LARGE SCALE GENOMIC DNA]</scope>
</reference>
<dbReference type="EMBL" id="BGPR01006193">
    <property type="protein sequence ID" value="GBN16855.1"/>
    <property type="molecule type" value="Genomic_DNA"/>
</dbReference>
<name>A0A4Y2LPV7_ARAVE</name>
<dbReference type="SUPFAM" id="SSF57756">
    <property type="entry name" value="Retrovirus zinc finger-like domains"/>
    <property type="match status" value="1"/>
</dbReference>
<gene>
    <name evidence="1" type="ORF">AVEN_260486_1</name>
</gene>
<evidence type="ECO:0008006" key="3">
    <source>
        <dbReference type="Google" id="ProtNLM"/>
    </source>
</evidence>
<accession>A0A4Y2LPV7</accession>
<organism evidence="1 2">
    <name type="scientific">Araneus ventricosus</name>
    <name type="common">Orbweaver spider</name>
    <name type="synonym">Epeira ventricosa</name>
    <dbReference type="NCBI Taxonomy" id="182803"/>
    <lineage>
        <taxon>Eukaryota</taxon>
        <taxon>Metazoa</taxon>
        <taxon>Ecdysozoa</taxon>
        <taxon>Arthropoda</taxon>
        <taxon>Chelicerata</taxon>
        <taxon>Arachnida</taxon>
        <taxon>Araneae</taxon>
        <taxon>Araneomorphae</taxon>
        <taxon>Entelegynae</taxon>
        <taxon>Araneoidea</taxon>
        <taxon>Araneidae</taxon>
        <taxon>Araneus</taxon>
    </lineage>
</organism>
<dbReference type="Proteomes" id="UP000499080">
    <property type="component" value="Unassembled WGS sequence"/>
</dbReference>